<comment type="caution">
    <text evidence="1">The sequence shown here is derived from an EMBL/GenBank/DDBJ whole genome shotgun (WGS) entry which is preliminary data.</text>
</comment>
<dbReference type="RefSeq" id="WP_116078455.1">
    <property type="nucleotide sequence ID" value="NZ_PQWM01000054.1"/>
</dbReference>
<proteinExistence type="predicted"/>
<dbReference type="AlphaFoldDB" id="A0A3D8WV32"/>
<name>A0A3D8WV32_PRIMG</name>
<gene>
    <name evidence="1" type="ORF">C3744_27725</name>
</gene>
<accession>A0A3D8WV32</accession>
<dbReference type="Proteomes" id="UP000256519">
    <property type="component" value="Unassembled WGS sequence"/>
</dbReference>
<protein>
    <submittedName>
        <fullName evidence="1">Uncharacterized protein</fullName>
    </submittedName>
</protein>
<reference evidence="1" key="1">
    <citation type="journal article" date="2018" name="Appl. Environ. Microbiol.">
        <title>Antimicrobial susceptibility testing and tentative epidemiological cut-off values of five Bacillus species relevant for use as animal feed additives or for plant protection.</title>
        <authorList>
            <person name="Agerso Y."/>
            <person name="Stuer-Lauridsen B."/>
            <person name="Bjerre K."/>
            <person name="Jensen M.G."/>
            <person name="Johansen E."/>
            <person name="Bennedsen M."/>
            <person name="Brockmann E."/>
            <person name="Nielsen B."/>
        </authorList>
    </citation>
    <scope>NUCLEOTIDE SEQUENCE [LARGE SCALE GENOMIC DNA]</scope>
    <source>
        <strain evidence="1">CHCC20162</strain>
    </source>
</reference>
<organism evidence="1 2">
    <name type="scientific">Priestia megaterium</name>
    <name type="common">Bacillus megaterium</name>
    <dbReference type="NCBI Taxonomy" id="1404"/>
    <lineage>
        <taxon>Bacteria</taxon>
        <taxon>Bacillati</taxon>
        <taxon>Bacillota</taxon>
        <taxon>Bacilli</taxon>
        <taxon>Bacillales</taxon>
        <taxon>Bacillaceae</taxon>
        <taxon>Priestia</taxon>
    </lineage>
</organism>
<dbReference type="EMBL" id="PQWM01000054">
    <property type="protein sequence ID" value="RDZ07196.1"/>
    <property type="molecule type" value="Genomic_DNA"/>
</dbReference>
<sequence>MDKLIEFDNAVEALGDSMLANMPEQRIKDVQQFREYFTQETDAKLRKLGLRLIDECTSFAYMFRMGVDYGKVAEKSLKIGHLREEVIKLGLRTYGGTQLKG</sequence>
<evidence type="ECO:0000313" key="2">
    <source>
        <dbReference type="Proteomes" id="UP000256519"/>
    </source>
</evidence>
<evidence type="ECO:0000313" key="1">
    <source>
        <dbReference type="EMBL" id="RDZ07196.1"/>
    </source>
</evidence>